<name>A0AAW1NSA9_9CHLO</name>
<accession>A0AAW1NSA9</accession>
<dbReference type="AlphaFoldDB" id="A0AAW1NSA9"/>
<gene>
    <name evidence="1" type="ORF">WJX73_005315</name>
</gene>
<protein>
    <submittedName>
        <fullName evidence="1">Uncharacterized protein</fullName>
    </submittedName>
</protein>
<dbReference type="Proteomes" id="UP001465755">
    <property type="component" value="Unassembled WGS sequence"/>
</dbReference>
<comment type="caution">
    <text evidence="1">The sequence shown here is derived from an EMBL/GenBank/DDBJ whole genome shotgun (WGS) entry which is preliminary data.</text>
</comment>
<proteinExistence type="predicted"/>
<reference evidence="1 2" key="1">
    <citation type="journal article" date="2024" name="Nat. Commun.">
        <title>Phylogenomics reveals the evolutionary origins of lichenization in chlorophyte algae.</title>
        <authorList>
            <person name="Puginier C."/>
            <person name="Libourel C."/>
            <person name="Otte J."/>
            <person name="Skaloud P."/>
            <person name="Haon M."/>
            <person name="Grisel S."/>
            <person name="Petersen M."/>
            <person name="Berrin J.G."/>
            <person name="Delaux P.M."/>
            <person name="Dal Grande F."/>
            <person name="Keller J."/>
        </authorList>
    </citation>
    <scope>NUCLEOTIDE SEQUENCE [LARGE SCALE GENOMIC DNA]</scope>
    <source>
        <strain evidence="1 2">SAG 2036</strain>
    </source>
</reference>
<organism evidence="1 2">
    <name type="scientific">Symbiochloris irregularis</name>
    <dbReference type="NCBI Taxonomy" id="706552"/>
    <lineage>
        <taxon>Eukaryota</taxon>
        <taxon>Viridiplantae</taxon>
        <taxon>Chlorophyta</taxon>
        <taxon>core chlorophytes</taxon>
        <taxon>Trebouxiophyceae</taxon>
        <taxon>Trebouxiales</taxon>
        <taxon>Trebouxiaceae</taxon>
        <taxon>Symbiochloris</taxon>
    </lineage>
</organism>
<evidence type="ECO:0000313" key="2">
    <source>
        <dbReference type="Proteomes" id="UP001465755"/>
    </source>
</evidence>
<keyword evidence="2" id="KW-1185">Reference proteome</keyword>
<sequence length="116" mass="12810">MPEPTKMGVCWEGRHSKFNSSMAINHQGNQVILRKGDTLSVLQLNVESSPPSCTPVFIKAPFEPLPTDEELEEMTCSEVDFTWSPGSNKSEHLPDDEAPLLQSFWGAAARAINKVP</sequence>
<dbReference type="EMBL" id="JALJOQ010000191">
    <property type="protein sequence ID" value="KAK9790537.1"/>
    <property type="molecule type" value="Genomic_DNA"/>
</dbReference>
<evidence type="ECO:0000313" key="1">
    <source>
        <dbReference type="EMBL" id="KAK9790537.1"/>
    </source>
</evidence>